<dbReference type="InterPro" id="IPR000795">
    <property type="entry name" value="T_Tr_GTP-bd_dom"/>
</dbReference>
<dbReference type="InterPro" id="IPR041095">
    <property type="entry name" value="EFG_II"/>
</dbReference>
<keyword evidence="2" id="KW-0648">Protein biosynthesis</keyword>
<dbReference type="SUPFAM" id="SSF50447">
    <property type="entry name" value="Translation proteins"/>
    <property type="match status" value="1"/>
</dbReference>
<dbReference type="Gene3D" id="3.30.230.10">
    <property type="match status" value="1"/>
</dbReference>
<dbReference type="GO" id="GO:0006412">
    <property type="term" value="P:translation"/>
    <property type="evidence" value="ECO:0007669"/>
    <property type="project" value="UniProtKB-KW"/>
</dbReference>
<comment type="caution">
    <text evidence="5">The sequence shown here is derived from an EMBL/GenBank/DDBJ whole genome shotgun (WGS) entry which is preliminary data.</text>
</comment>
<dbReference type="RefSeq" id="WP_179758134.1">
    <property type="nucleotide sequence ID" value="NZ_JACCBU010000001.1"/>
</dbReference>
<evidence type="ECO:0000256" key="2">
    <source>
        <dbReference type="ARBA" id="ARBA00022917"/>
    </source>
</evidence>
<evidence type="ECO:0000256" key="3">
    <source>
        <dbReference type="ARBA" id="ARBA00023134"/>
    </source>
</evidence>
<dbReference type="PROSITE" id="PS00301">
    <property type="entry name" value="G_TR_1"/>
    <property type="match status" value="1"/>
</dbReference>
<dbReference type="SUPFAM" id="SSF54980">
    <property type="entry name" value="EF-G C-terminal domain-like"/>
    <property type="match status" value="2"/>
</dbReference>
<dbReference type="SUPFAM" id="SSF54211">
    <property type="entry name" value="Ribosomal protein S5 domain 2-like"/>
    <property type="match status" value="1"/>
</dbReference>
<dbReference type="GO" id="GO:0003924">
    <property type="term" value="F:GTPase activity"/>
    <property type="evidence" value="ECO:0007669"/>
    <property type="project" value="InterPro"/>
</dbReference>
<dbReference type="SUPFAM" id="SSF52540">
    <property type="entry name" value="P-loop containing nucleoside triphosphate hydrolases"/>
    <property type="match status" value="1"/>
</dbReference>
<dbReference type="PRINTS" id="PR00315">
    <property type="entry name" value="ELONGATNFCT"/>
</dbReference>
<accession>A0A7Y9IEW5</accession>
<reference evidence="5 6" key="1">
    <citation type="submission" date="2020-07" db="EMBL/GenBank/DDBJ databases">
        <title>Sequencing the genomes of 1000 actinobacteria strains.</title>
        <authorList>
            <person name="Klenk H.-P."/>
        </authorList>
    </citation>
    <scope>NUCLEOTIDE SEQUENCE [LARGE SCALE GENOMIC DNA]</scope>
    <source>
        <strain evidence="5 6">DSM 22083</strain>
    </source>
</reference>
<evidence type="ECO:0000313" key="6">
    <source>
        <dbReference type="Proteomes" id="UP000569914"/>
    </source>
</evidence>
<dbReference type="Pfam" id="PF00009">
    <property type="entry name" value="GTP_EFTU"/>
    <property type="match status" value="1"/>
</dbReference>
<dbReference type="PRINTS" id="PR01037">
    <property type="entry name" value="TCRTETOQM"/>
</dbReference>
<evidence type="ECO:0000256" key="1">
    <source>
        <dbReference type="ARBA" id="ARBA00022741"/>
    </source>
</evidence>
<dbReference type="InterPro" id="IPR031157">
    <property type="entry name" value="G_TR_CS"/>
</dbReference>
<dbReference type="AlphaFoldDB" id="A0A7Y9IEW5"/>
<sequence length="675" mass="72934">MARTLNLGIVAHVDAGKTSLTERLLYAAGVMDELGRVDDGSTQTDTLALERRRGITIKTAVASFPVRDVTVNLIDTPGHPDFIAEVERALAVLDGAVLVVSAVEGVQAQTRVLFRALRRLGIPTVIFVNKIDRRGARSDDLLVDLAERLETVVVPITSVRAPGSRQASVRRLRDEAPGVLDRRLELLAEHDDALLAAYVGQSATPSAGAMHRALRRQIRAGRVSPVYFGSAVTGAGVTELTDGLLRFLPSGRLQTPTTSARVFKIDRGANGERAAYVRVFGGTLRVRDHVPLASGGRGRITGLDLVERGAPAETGMLGAGQIGRVRGLPKIRIGDVIGAADPLAETTQFAPPTLETIIAPVDPTRRGALFSALSQLAEQDPLINLRSDDSRQELSLSLYGEVQKEVIGATLADEYGIDVEFAETSIICVERPIGTGAAVEFNGVAPNPFLATVGLRVEPLLGEDNTFRLEAELGSMPPAFFKAVEDTVQTALRQGLHGWQVQGCAVIMTHTGYSPRQSHAHQKFNKAMSSTAGDFRYLTPLVLMAALRRAGSQVLEPLHRMRLEVPADLVEVVLPAVVRLEAVPLGSRPHRRSVIIDGELPAARVHELQQRLPGWTRGEGVLETEFHGYRPVRGVPPQRRRTDGNPVDRREYLRGLENTGRDVFAAITDQGAIAD</sequence>
<keyword evidence="1" id="KW-0547">Nucleotide-binding</keyword>
<dbReference type="InterPro" id="IPR005225">
    <property type="entry name" value="Small_GTP-bd"/>
</dbReference>
<proteinExistence type="predicted"/>
<dbReference type="Pfam" id="PF00679">
    <property type="entry name" value="EFG_C"/>
    <property type="match status" value="1"/>
</dbReference>
<evidence type="ECO:0000259" key="4">
    <source>
        <dbReference type="PROSITE" id="PS51722"/>
    </source>
</evidence>
<organism evidence="5 6">
    <name type="scientific">Microlunatus parietis</name>
    <dbReference type="NCBI Taxonomy" id="682979"/>
    <lineage>
        <taxon>Bacteria</taxon>
        <taxon>Bacillati</taxon>
        <taxon>Actinomycetota</taxon>
        <taxon>Actinomycetes</taxon>
        <taxon>Propionibacteriales</taxon>
        <taxon>Propionibacteriaceae</taxon>
        <taxon>Microlunatus</taxon>
    </lineage>
</organism>
<dbReference type="GO" id="GO:0005525">
    <property type="term" value="F:GTP binding"/>
    <property type="evidence" value="ECO:0007669"/>
    <property type="project" value="UniProtKB-KW"/>
</dbReference>
<name>A0A7Y9IEW5_9ACTN</name>
<dbReference type="PANTHER" id="PTHR43261">
    <property type="entry name" value="TRANSLATION ELONGATION FACTOR G-RELATED"/>
    <property type="match status" value="1"/>
</dbReference>
<dbReference type="GO" id="GO:0032790">
    <property type="term" value="P:ribosome disassembly"/>
    <property type="evidence" value="ECO:0007669"/>
    <property type="project" value="TreeGrafter"/>
</dbReference>
<dbReference type="PANTHER" id="PTHR43261:SF1">
    <property type="entry name" value="RIBOSOME-RELEASING FACTOR 2, MITOCHONDRIAL"/>
    <property type="match status" value="1"/>
</dbReference>
<dbReference type="CDD" id="cd04168">
    <property type="entry name" value="TetM_like"/>
    <property type="match status" value="1"/>
</dbReference>
<dbReference type="Gene3D" id="3.30.70.870">
    <property type="entry name" value="Elongation Factor G (Translational Gtpase), domain 3"/>
    <property type="match status" value="1"/>
</dbReference>
<dbReference type="InterPro" id="IPR005517">
    <property type="entry name" value="Transl_elong_EFG/EF2_IV"/>
</dbReference>
<dbReference type="InterPro" id="IPR000640">
    <property type="entry name" value="EFG_V-like"/>
</dbReference>
<dbReference type="InterPro" id="IPR009000">
    <property type="entry name" value="Transl_B-barrel_sf"/>
</dbReference>
<dbReference type="SMART" id="SM00889">
    <property type="entry name" value="EFG_IV"/>
    <property type="match status" value="1"/>
</dbReference>
<dbReference type="Proteomes" id="UP000569914">
    <property type="component" value="Unassembled WGS sequence"/>
</dbReference>
<dbReference type="InterPro" id="IPR035647">
    <property type="entry name" value="EFG_III/V"/>
</dbReference>
<dbReference type="NCBIfam" id="TIGR00231">
    <property type="entry name" value="small_GTP"/>
    <property type="match status" value="1"/>
</dbReference>
<keyword evidence="6" id="KW-1185">Reference proteome</keyword>
<dbReference type="Gene3D" id="2.40.30.10">
    <property type="entry name" value="Translation factors"/>
    <property type="match status" value="1"/>
</dbReference>
<dbReference type="EMBL" id="JACCBU010000001">
    <property type="protein sequence ID" value="NYE75663.1"/>
    <property type="molecule type" value="Genomic_DNA"/>
</dbReference>
<gene>
    <name evidence="5" type="ORF">BKA15_006992</name>
</gene>
<dbReference type="InterPro" id="IPR027417">
    <property type="entry name" value="P-loop_NTPase"/>
</dbReference>
<dbReference type="InterPro" id="IPR014721">
    <property type="entry name" value="Ribsml_uS5_D2-typ_fold_subgr"/>
</dbReference>
<dbReference type="InterPro" id="IPR020568">
    <property type="entry name" value="Ribosomal_Su5_D2-typ_SF"/>
</dbReference>
<dbReference type="Pfam" id="PF03764">
    <property type="entry name" value="EFG_IV"/>
    <property type="match status" value="1"/>
</dbReference>
<keyword evidence="3" id="KW-0342">GTP-binding</keyword>
<feature type="domain" description="Tr-type G" evidence="4">
    <location>
        <begin position="2"/>
        <end position="257"/>
    </location>
</feature>
<dbReference type="Pfam" id="PF14492">
    <property type="entry name" value="EFG_III"/>
    <property type="match status" value="1"/>
</dbReference>
<dbReference type="Gene3D" id="3.40.50.300">
    <property type="entry name" value="P-loop containing nucleotide triphosphate hydrolases"/>
    <property type="match status" value="1"/>
</dbReference>
<evidence type="ECO:0000313" key="5">
    <source>
        <dbReference type="EMBL" id="NYE75663.1"/>
    </source>
</evidence>
<dbReference type="PROSITE" id="PS51722">
    <property type="entry name" value="G_TR_2"/>
    <property type="match status" value="1"/>
</dbReference>
<protein>
    <submittedName>
        <fullName evidence="5">Ribosomal protection tetracycline resistance protein</fullName>
    </submittedName>
</protein>